<dbReference type="PANTHER" id="PTHR22765:SF411">
    <property type="entry name" value="OS02G0248440 PROTEIN"/>
    <property type="match status" value="1"/>
</dbReference>
<feature type="domain" description="RING-type" evidence="3">
    <location>
        <begin position="107"/>
        <end position="145"/>
    </location>
</feature>
<dbReference type="InterPro" id="IPR013083">
    <property type="entry name" value="Znf_RING/FYVE/PHD"/>
</dbReference>
<protein>
    <submittedName>
        <fullName evidence="4">Putative RING finger E3 ubiquitin ligase</fullName>
    </submittedName>
</protein>
<evidence type="ECO:0000259" key="3">
    <source>
        <dbReference type="PROSITE" id="PS50089"/>
    </source>
</evidence>
<dbReference type="InterPro" id="IPR001841">
    <property type="entry name" value="Znf_RING"/>
</dbReference>
<dbReference type="Pfam" id="PF13639">
    <property type="entry name" value="zf-RING_2"/>
    <property type="match status" value="1"/>
</dbReference>
<dbReference type="Gene3D" id="3.30.40.10">
    <property type="entry name" value="Zinc/RING finger domain, C3HC4 (zinc finger)"/>
    <property type="match status" value="1"/>
</dbReference>
<dbReference type="EMBL" id="MK500427">
    <property type="protein sequence ID" value="QBK89519.1"/>
    <property type="molecule type" value="Genomic_DNA"/>
</dbReference>
<reference evidence="4" key="1">
    <citation type="journal article" date="2019" name="MBio">
        <title>Virus Genomes from Deep Sea Sediments Expand the Ocean Megavirome and Support Independent Origins of Viral Gigantism.</title>
        <authorList>
            <person name="Backstrom D."/>
            <person name="Yutin N."/>
            <person name="Jorgensen S.L."/>
            <person name="Dharamshi J."/>
            <person name="Homa F."/>
            <person name="Zaremba-Niedwiedzka K."/>
            <person name="Spang A."/>
            <person name="Wolf Y.I."/>
            <person name="Koonin E.V."/>
            <person name="Ettema T.J."/>
        </authorList>
    </citation>
    <scope>NUCLEOTIDE SEQUENCE</scope>
</reference>
<dbReference type="GO" id="GO:0008270">
    <property type="term" value="F:zinc ion binding"/>
    <property type="evidence" value="ECO:0007669"/>
    <property type="project" value="UniProtKB-KW"/>
</dbReference>
<dbReference type="SUPFAM" id="SSF57850">
    <property type="entry name" value="RING/U-box"/>
    <property type="match status" value="1"/>
</dbReference>
<sequence length="229" mass="25885">MECRGIVKSGPKKGEVCGRRVVIGSRELCGYHRKKIQKYKKIKRPRSSEVRGRHKTSRSGGVITNTSHIGVLESISEIPKVIVIDDPHTKTLGSSSSFTVLKDIIPCVICLENNHPNDSLVLGCKHQFHIDCIVQIRGNSCPMCRAKITSVPSYISTILKMNHDNDKKMKNMEEELRVHREQHSSPSVIGEAFLLLQRIVHQVSDLRGRTREDRSTRQLRSANRRSITS</sequence>
<dbReference type="PANTHER" id="PTHR22765">
    <property type="entry name" value="RING FINGER AND PROTEASE ASSOCIATED DOMAIN-CONTAINING"/>
    <property type="match status" value="1"/>
</dbReference>
<dbReference type="GO" id="GO:0061630">
    <property type="term" value="F:ubiquitin protein ligase activity"/>
    <property type="evidence" value="ECO:0007669"/>
    <property type="project" value="TreeGrafter"/>
</dbReference>
<keyword evidence="1" id="KW-0863">Zinc-finger</keyword>
<dbReference type="SMART" id="SM00184">
    <property type="entry name" value="RING"/>
    <property type="match status" value="1"/>
</dbReference>
<organism evidence="4">
    <name type="scientific">Pithovirus LCPAC001</name>
    <dbReference type="NCBI Taxonomy" id="2506585"/>
    <lineage>
        <taxon>Viruses</taxon>
        <taxon>Pithoviruses</taxon>
    </lineage>
</organism>
<feature type="compositionally biased region" description="Basic and acidic residues" evidence="2">
    <location>
        <begin position="207"/>
        <end position="216"/>
    </location>
</feature>
<keyword evidence="1" id="KW-0479">Metal-binding</keyword>
<feature type="region of interest" description="Disordered" evidence="2">
    <location>
        <begin position="207"/>
        <end position="229"/>
    </location>
</feature>
<name>A0A481Z2J4_9VIRU</name>
<dbReference type="GO" id="GO:0006511">
    <property type="term" value="P:ubiquitin-dependent protein catabolic process"/>
    <property type="evidence" value="ECO:0007669"/>
    <property type="project" value="TreeGrafter"/>
</dbReference>
<evidence type="ECO:0000256" key="1">
    <source>
        <dbReference type="PROSITE-ProRule" id="PRU00175"/>
    </source>
</evidence>
<keyword evidence="1" id="KW-0862">Zinc</keyword>
<keyword evidence="4" id="KW-0436">Ligase</keyword>
<feature type="compositionally biased region" description="Polar residues" evidence="2">
    <location>
        <begin position="218"/>
        <end position="229"/>
    </location>
</feature>
<evidence type="ECO:0000313" key="4">
    <source>
        <dbReference type="EMBL" id="QBK89519.1"/>
    </source>
</evidence>
<evidence type="ECO:0000256" key="2">
    <source>
        <dbReference type="SAM" id="MobiDB-lite"/>
    </source>
</evidence>
<accession>A0A481Z2J4</accession>
<gene>
    <name evidence="4" type="ORF">LCPAC001_00290</name>
</gene>
<proteinExistence type="predicted"/>
<dbReference type="GO" id="GO:0016874">
    <property type="term" value="F:ligase activity"/>
    <property type="evidence" value="ECO:0007669"/>
    <property type="project" value="UniProtKB-KW"/>
</dbReference>
<dbReference type="InterPro" id="IPR051826">
    <property type="entry name" value="E3_ubiquitin-ligase_domain"/>
</dbReference>
<dbReference type="PROSITE" id="PS50089">
    <property type="entry name" value="ZF_RING_2"/>
    <property type="match status" value="1"/>
</dbReference>